<evidence type="ECO:0000313" key="2">
    <source>
        <dbReference type="EMBL" id="KDP26170.1"/>
    </source>
</evidence>
<feature type="region of interest" description="Disordered" evidence="1">
    <location>
        <begin position="85"/>
        <end position="162"/>
    </location>
</feature>
<sequence length="162" mass="17453">MARGRAFDSDASGSVQTPPAAQSPTVQASSDPRITLSLVAGHIYPSSRAARQILKIIKLQLHKEGYTWDAVPQKAKDFYWEEFQHRAGTSSSDPAPATDRHVSKSQQQPLPTPNPDAADDTLVTPLGATSHPAGTPPGDPTSGDPTSDPADEQQHRFDFRPF</sequence>
<evidence type="ECO:0000256" key="1">
    <source>
        <dbReference type="SAM" id="MobiDB-lite"/>
    </source>
</evidence>
<evidence type="ECO:0000313" key="3">
    <source>
        <dbReference type="Proteomes" id="UP000027138"/>
    </source>
</evidence>
<dbReference type="AlphaFoldDB" id="A0A067K1P8"/>
<feature type="region of interest" description="Disordered" evidence="1">
    <location>
        <begin position="1"/>
        <end position="31"/>
    </location>
</feature>
<reference evidence="2 3" key="1">
    <citation type="journal article" date="2014" name="PLoS ONE">
        <title>Global Analysis of Gene Expression Profiles in Physic Nut (Jatropha curcas L.) Seedlings Exposed to Salt Stress.</title>
        <authorList>
            <person name="Zhang L."/>
            <person name="Zhang C."/>
            <person name="Wu P."/>
            <person name="Chen Y."/>
            <person name="Li M."/>
            <person name="Jiang H."/>
            <person name="Wu G."/>
        </authorList>
    </citation>
    <scope>NUCLEOTIDE SEQUENCE [LARGE SCALE GENOMIC DNA]</scope>
    <source>
        <strain evidence="3">cv. GZQX0401</strain>
        <tissue evidence="2">Young leaves</tissue>
    </source>
</reference>
<dbReference type="Proteomes" id="UP000027138">
    <property type="component" value="Unassembled WGS sequence"/>
</dbReference>
<feature type="compositionally biased region" description="Polar residues" evidence="1">
    <location>
        <begin position="11"/>
        <end position="31"/>
    </location>
</feature>
<accession>A0A067K1P8</accession>
<keyword evidence="3" id="KW-1185">Reference proteome</keyword>
<organism evidence="2 3">
    <name type="scientific">Jatropha curcas</name>
    <name type="common">Barbados nut</name>
    <dbReference type="NCBI Taxonomy" id="180498"/>
    <lineage>
        <taxon>Eukaryota</taxon>
        <taxon>Viridiplantae</taxon>
        <taxon>Streptophyta</taxon>
        <taxon>Embryophyta</taxon>
        <taxon>Tracheophyta</taxon>
        <taxon>Spermatophyta</taxon>
        <taxon>Magnoliopsida</taxon>
        <taxon>eudicotyledons</taxon>
        <taxon>Gunneridae</taxon>
        <taxon>Pentapetalae</taxon>
        <taxon>rosids</taxon>
        <taxon>fabids</taxon>
        <taxon>Malpighiales</taxon>
        <taxon>Euphorbiaceae</taxon>
        <taxon>Crotonoideae</taxon>
        <taxon>Jatropheae</taxon>
        <taxon>Jatropha</taxon>
    </lineage>
</organism>
<proteinExistence type="predicted"/>
<feature type="compositionally biased region" description="Basic and acidic residues" evidence="1">
    <location>
        <begin position="152"/>
        <end position="162"/>
    </location>
</feature>
<name>A0A067K1P8_JATCU</name>
<dbReference type="OrthoDB" id="1305100at2759"/>
<dbReference type="EMBL" id="KK914923">
    <property type="protein sequence ID" value="KDP26170.1"/>
    <property type="molecule type" value="Genomic_DNA"/>
</dbReference>
<gene>
    <name evidence="2" type="ORF">JCGZ_22264</name>
</gene>
<protein>
    <submittedName>
        <fullName evidence="2">Uncharacterized protein</fullName>
    </submittedName>
</protein>